<dbReference type="PANTHER" id="PTHR30352:SF2">
    <property type="entry name" value="ANAEROBIC RIBONUCLEOSIDE-TRIPHOSPHATE REDUCTASE-ACTIVATING PROTEIN"/>
    <property type="match status" value="1"/>
</dbReference>
<dbReference type="GO" id="GO:0051539">
    <property type="term" value="F:4 iron, 4 sulfur cluster binding"/>
    <property type="evidence" value="ECO:0007669"/>
    <property type="project" value="UniProtKB-KW"/>
</dbReference>
<name>A0A839K422_9FIRM</name>
<dbReference type="PIRSF" id="PIRSF000368">
    <property type="entry name" value="NrdG"/>
    <property type="match status" value="1"/>
</dbReference>
<dbReference type="Gene3D" id="3.20.20.70">
    <property type="entry name" value="Aldolase class I"/>
    <property type="match status" value="1"/>
</dbReference>
<proteinExistence type="inferred from homology"/>
<dbReference type="SUPFAM" id="SSF102114">
    <property type="entry name" value="Radical SAM enzymes"/>
    <property type="match status" value="1"/>
</dbReference>
<comment type="catalytic activity">
    <reaction evidence="11">
        <text>glycyl-[protein] + reduced [flavodoxin] + S-adenosyl-L-methionine = glycin-2-yl radical-[protein] + semiquinone [flavodoxin] + 5'-deoxyadenosine + L-methionine + H(+)</text>
        <dbReference type="Rhea" id="RHEA:61976"/>
        <dbReference type="Rhea" id="RHEA-COMP:10622"/>
        <dbReference type="Rhea" id="RHEA-COMP:14480"/>
        <dbReference type="Rhea" id="RHEA-COMP:15993"/>
        <dbReference type="Rhea" id="RHEA-COMP:15994"/>
        <dbReference type="ChEBI" id="CHEBI:15378"/>
        <dbReference type="ChEBI" id="CHEBI:17319"/>
        <dbReference type="ChEBI" id="CHEBI:29947"/>
        <dbReference type="ChEBI" id="CHEBI:32722"/>
        <dbReference type="ChEBI" id="CHEBI:57618"/>
        <dbReference type="ChEBI" id="CHEBI:57844"/>
        <dbReference type="ChEBI" id="CHEBI:59789"/>
        <dbReference type="ChEBI" id="CHEBI:140311"/>
    </reaction>
</comment>
<dbReference type="Proteomes" id="UP000574276">
    <property type="component" value="Unassembled WGS sequence"/>
</dbReference>
<dbReference type="GO" id="GO:0043365">
    <property type="term" value="F:[formate-C-acetyltransferase]-activating enzyme activity"/>
    <property type="evidence" value="ECO:0007669"/>
    <property type="project" value="InterPro"/>
</dbReference>
<dbReference type="PROSITE" id="PS01087">
    <property type="entry name" value="RADICAL_ACTIVATING"/>
    <property type="match status" value="1"/>
</dbReference>
<reference evidence="13 14" key="1">
    <citation type="submission" date="2020-07" db="EMBL/GenBank/DDBJ databases">
        <title>Characterization and genome sequencing of isolate MD1, a novel member within the family Lachnospiraceae.</title>
        <authorList>
            <person name="Rettenmaier R."/>
            <person name="Di Bello L."/>
            <person name="Zinser C."/>
            <person name="Scheitz K."/>
            <person name="Liebl W."/>
            <person name="Zverlov V."/>
        </authorList>
    </citation>
    <scope>NUCLEOTIDE SEQUENCE [LARGE SCALE GENOMIC DNA]</scope>
    <source>
        <strain evidence="13 14">MD1</strain>
    </source>
</reference>
<gene>
    <name evidence="13" type="primary">nrdG</name>
    <name evidence="13" type="ORF">H0486_15960</name>
</gene>
<evidence type="ECO:0000256" key="8">
    <source>
        <dbReference type="ARBA" id="ARBA00023002"/>
    </source>
</evidence>
<dbReference type="SFLD" id="SFLDG01063">
    <property type="entry name" value="activating_enzymes__group_1"/>
    <property type="match status" value="1"/>
</dbReference>
<evidence type="ECO:0000256" key="7">
    <source>
        <dbReference type="ARBA" id="ARBA00022723"/>
    </source>
</evidence>
<evidence type="ECO:0000313" key="13">
    <source>
        <dbReference type="EMBL" id="MBB2184376.1"/>
    </source>
</evidence>
<dbReference type="GO" id="GO:0046872">
    <property type="term" value="F:metal ion binding"/>
    <property type="evidence" value="ECO:0007669"/>
    <property type="project" value="UniProtKB-KW"/>
</dbReference>
<dbReference type="InterPro" id="IPR058240">
    <property type="entry name" value="rSAM_sf"/>
</dbReference>
<dbReference type="SFLD" id="SFLDF00299">
    <property type="entry name" value="anaerobic_ribonucleoside-triph"/>
    <property type="match status" value="1"/>
</dbReference>
<keyword evidence="10" id="KW-0411">Iron-sulfur</keyword>
<keyword evidence="14" id="KW-1185">Reference proteome</keyword>
<dbReference type="GO" id="GO:0004748">
    <property type="term" value="F:ribonucleoside-diphosphate reductase activity, thioredoxin disulfide as acceptor"/>
    <property type="evidence" value="ECO:0007669"/>
    <property type="project" value="TreeGrafter"/>
</dbReference>
<evidence type="ECO:0000256" key="12">
    <source>
        <dbReference type="PIRNR" id="PIRNR000368"/>
    </source>
</evidence>
<dbReference type="InterPro" id="IPR007197">
    <property type="entry name" value="rSAM"/>
</dbReference>
<dbReference type="InterPro" id="IPR012837">
    <property type="entry name" value="NrdG"/>
</dbReference>
<dbReference type="RefSeq" id="WP_228353956.1">
    <property type="nucleotide sequence ID" value="NZ_JACEGA010000001.1"/>
</dbReference>
<dbReference type="CDD" id="cd01335">
    <property type="entry name" value="Radical_SAM"/>
    <property type="match status" value="1"/>
</dbReference>
<dbReference type="EMBL" id="JACEGA010000001">
    <property type="protein sequence ID" value="MBB2184376.1"/>
    <property type="molecule type" value="Genomic_DNA"/>
</dbReference>
<keyword evidence="5" id="KW-0004">4Fe-4S</keyword>
<dbReference type="InterPro" id="IPR034457">
    <property type="entry name" value="Organic_radical-activating"/>
</dbReference>
<evidence type="ECO:0000256" key="6">
    <source>
        <dbReference type="ARBA" id="ARBA00022691"/>
    </source>
</evidence>
<comment type="cofactor">
    <cofactor evidence="1">
        <name>[4Fe-4S] cluster</name>
        <dbReference type="ChEBI" id="CHEBI:49883"/>
    </cofactor>
</comment>
<evidence type="ECO:0000256" key="4">
    <source>
        <dbReference type="ARBA" id="ARBA00014281"/>
    </source>
</evidence>
<evidence type="ECO:0000256" key="2">
    <source>
        <dbReference type="ARBA" id="ARBA00003852"/>
    </source>
</evidence>
<dbReference type="InterPro" id="IPR013785">
    <property type="entry name" value="Aldolase_TIM"/>
</dbReference>
<dbReference type="SFLD" id="SFLDS00029">
    <property type="entry name" value="Radical_SAM"/>
    <property type="match status" value="1"/>
</dbReference>
<evidence type="ECO:0000256" key="1">
    <source>
        <dbReference type="ARBA" id="ARBA00001966"/>
    </source>
</evidence>
<protein>
    <recommendedName>
        <fullName evidence="4 12">Anaerobic ribonucleoside-triphosphate reductase-activating protein</fullName>
        <ecNumber evidence="12">1.97.1.-</ecNumber>
    </recommendedName>
</protein>
<dbReference type="EC" id="1.97.1.-" evidence="12"/>
<evidence type="ECO:0000256" key="11">
    <source>
        <dbReference type="ARBA" id="ARBA00047365"/>
    </source>
</evidence>
<sequence length="177" mass="20272">MNYGEIKKYDIANGEGVRVSMFVSGCTHHCEGCFNQETWDFGYGTPYTAETEAEILQALSPDYIKGLSLLGGEPFERPNQRELLPLLKKVKDTYPHKDVWCYTGYLFDKELCQDSRARCEYTDEMLQYIDVLVDGEFVESLKDISLAFRGSSNQRIIDVKSSLQIGEVQLWEKLNKA</sequence>
<keyword evidence="6" id="KW-0949">S-adenosyl-L-methionine</keyword>
<organism evidence="13 14">
    <name type="scientific">Variimorphobacter saccharofermentans</name>
    <dbReference type="NCBI Taxonomy" id="2755051"/>
    <lineage>
        <taxon>Bacteria</taxon>
        <taxon>Bacillati</taxon>
        <taxon>Bacillota</taxon>
        <taxon>Clostridia</taxon>
        <taxon>Lachnospirales</taxon>
        <taxon>Lachnospiraceae</taxon>
        <taxon>Variimorphobacter</taxon>
    </lineage>
</organism>
<dbReference type="PANTHER" id="PTHR30352">
    <property type="entry name" value="PYRUVATE FORMATE-LYASE-ACTIVATING ENZYME"/>
    <property type="match status" value="1"/>
</dbReference>
<dbReference type="Pfam" id="PF13353">
    <property type="entry name" value="Fer4_12"/>
    <property type="match status" value="1"/>
</dbReference>
<comment type="function">
    <text evidence="2 12">Activation of anaerobic ribonucleoside-triphosphate reductase under anaerobic conditions by generation of an organic free radical, using S-adenosylmethionine and reduced flavodoxin as cosubstrates to produce 5'-deoxy-adenosine.</text>
</comment>
<accession>A0A839K422</accession>
<dbReference type="AlphaFoldDB" id="A0A839K422"/>
<dbReference type="SFLD" id="SFLDG01066">
    <property type="entry name" value="organic_radical-activating_enz"/>
    <property type="match status" value="1"/>
</dbReference>
<evidence type="ECO:0000256" key="5">
    <source>
        <dbReference type="ARBA" id="ARBA00022485"/>
    </source>
</evidence>
<evidence type="ECO:0000256" key="3">
    <source>
        <dbReference type="ARBA" id="ARBA00009777"/>
    </source>
</evidence>
<keyword evidence="9" id="KW-0408">Iron</keyword>
<comment type="similarity">
    <text evidence="3 12">Belongs to the organic radical-activating enzymes family.</text>
</comment>
<keyword evidence="7" id="KW-0479">Metal-binding</keyword>
<evidence type="ECO:0000256" key="9">
    <source>
        <dbReference type="ARBA" id="ARBA00023004"/>
    </source>
</evidence>
<dbReference type="InterPro" id="IPR001989">
    <property type="entry name" value="Radical_activat_CS"/>
</dbReference>
<comment type="caution">
    <text evidence="13">The sequence shown here is derived from an EMBL/GenBank/DDBJ whole genome shotgun (WGS) entry which is preliminary data.</text>
</comment>
<evidence type="ECO:0000313" key="14">
    <source>
        <dbReference type="Proteomes" id="UP000574276"/>
    </source>
</evidence>
<evidence type="ECO:0000256" key="10">
    <source>
        <dbReference type="ARBA" id="ARBA00023014"/>
    </source>
</evidence>
<keyword evidence="8 12" id="KW-0560">Oxidoreductase</keyword>
<dbReference type="NCBIfam" id="TIGR02491">
    <property type="entry name" value="NrdG"/>
    <property type="match status" value="1"/>
</dbReference>